<evidence type="ECO:0000313" key="1">
    <source>
        <dbReference type="EMBL" id="OWR02401.1"/>
    </source>
</evidence>
<evidence type="ECO:0008006" key="3">
    <source>
        <dbReference type="Google" id="ProtNLM"/>
    </source>
</evidence>
<dbReference type="AlphaFoldDB" id="A0A254N2K2"/>
<sequence>MSSPIDLVLARLEPFRLRQAGRDRWRACCPAHGGSNPSALSVGVGAEDLVLLRCWHGCEVEQVAHALGLELSDLFPAKPPQFHTSGKPARRRLLSAGQALDLLDGEMTLAVVCASDMAAGRPLDESTRARLLQAAARVSMLKDEAHA</sequence>
<dbReference type="EMBL" id="NISI01000009">
    <property type="protein sequence ID" value="OWR02401.1"/>
    <property type="molecule type" value="Genomic_DNA"/>
</dbReference>
<reference evidence="1 2" key="1">
    <citation type="journal article" date="2007" name="Int. J. Syst. Evol. Microbiol.">
        <title>Description of Pelomonas aquatica sp. nov. and Pelomonas puraquae sp. nov., isolated from industrial and haemodialysis water.</title>
        <authorList>
            <person name="Gomila M."/>
            <person name="Bowien B."/>
            <person name="Falsen E."/>
            <person name="Moore E.R."/>
            <person name="Lalucat J."/>
        </authorList>
    </citation>
    <scope>NUCLEOTIDE SEQUENCE [LARGE SCALE GENOMIC DNA]</scope>
    <source>
        <strain evidence="1 2">CCUG 52769</strain>
    </source>
</reference>
<keyword evidence="2" id="KW-1185">Reference proteome</keyword>
<organism evidence="1 2">
    <name type="scientific">Roseateles puraquae</name>
    <dbReference type="NCBI Taxonomy" id="431059"/>
    <lineage>
        <taxon>Bacteria</taxon>
        <taxon>Pseudomonadati</taxon>
        <taxon>Pseudomonadota</taxon>
        <taxon>Betaproteobacteria</taxon>
        <taxon>Burkholderiales</taxon>
        <taxon>Sphaerotilaceae</taxon>
        <taxon>Roseateles</taxon>
    </lineage>
</organism>
<evidence type="ECO:0000313" key="2">
    <source>
        <dbReference type="Proteomes" id="UP000197446"/>
    </source>
</evidence>
<dbReference type="RefSeq" id="WP_088484921.1">
    <property type="nucleotide sequence ID" value="NZ_NISI01000009.1"/>
</dbReference>
<accession>A0A254N2K2</accession>
<name>A0A254N2K2_9BURK</name>
<proteinExistence type="predicted"/>
<dbReference type="OrthoDB" id="784829at2"/>
<comment type="caution">
    <text evidence="1">The sequence shown here is derived from an EMBL/GenBank/DDBJ whole genome shotgun (WGS) entry which is preliminary data.</text>
</comment>
<dbReference type="Proteomes" id="UP000197446">
    <property type="component" value="Unassembled WGS sequence"/>
</dbReference>
<gene>
    <name evidence="1" type="ORF">CDO81_19625</name>
</gene>
<protein>
    <recommendedName>
        <fullName evidence="3">DNA primase</fullName>
    </recommendedName>
</protein>